<dbReference type="Gene3D" id="3.30.70.100">
    <property type="match status" value="1"/>
</dbReference>
<protein>
    <submittedName>
        <fullName evidence="1">Uncharacterized protein</fullName>
    </submittedName>
</protein>
<reference evidence="1 2" key="1">
    <citation type="journal article" date="2020" name="G3 (Bethesda)">
        <title>Improved Reference Genome for Cyclotella cryptica CCMP332, a Model for Cell Wall Morphogenesis, Salinity Adaptation, and Lipid Production in Diatoms (Bacillariophyta).</title>
        <authorList>
            <person name="Roberts W.R."/>
            <person name="Downey K.M."/>
            <person name="Ruck E.C."/>
            <person name="Traller J.C."/>
            <person name="Alverson A.J."/>
        </authorList>
    </citation>
    <scope>NUCLEOTIDE SEQUENCE [LARGE SCALE GENOMIC DNA]</scope>
    <source>
        <strain evidence="1 2">CCMP332</strain>
    </source>
</reference>
<dbReference type="PANTHER" id="PTHR24121">
    <property type="entry name" value="NO MECHANORECEPTOR POTENTIAL C, ISOFORM D-RELATED"/>
    <property type="match status" value="1"/>
</dbReference>
<dbReference type="InterPro" id="IPR036770">
    <property type="entry name" value="Ankyrin_rpt-contain_sf"/>
</dbReference>
<dbReference type="Pfam" id="PF05336">
    <property type="entry name" value="rhaM"/>
    <property type="match status" value="1"/>
</dbReference>
<dbReference type="EMBL" id="JABMIG020000388">
    <property type="protein sequence ID" value="KAL3779445.1"/>
    <property type="molecule type" value="Genomic_DNA"/>
</dbReference>
<dbReference type="InterPro" id="IPR011008">
    <property type="entry name" value="Dimeric_a/b-barrel"/>
</dbReference>
<name>A0ABD3NZ88_9STRA</name>
<evidence type="ECO:0000313" key="2">
    <source>
        <dbReference type="Proteomes" id="UP001516023"/>
    </source>
</evidence>
<comment type="caution">
    <text evidence="1">The sequence shown here is derived from an EMBL/GenBank/DDBJ whole genome shotgun (WGS) entry which is preliminary data.</text>
</comment>
<dbReference type="AlphaFoldDB" id="A0ABD3NZ88"/>
<keyword evidence="2" id="KW-1185">Reference proteome</keyword>
<organism evidence="1 2">
    <name type="scientific">Cyclotella cryptica</name>
    <dbReference type="NCBI Taxonomy" id="29204"/>
    <lineage>
        <taxon>Eukaryota</taxon>
        <taxon>Sar</taxon>
        <taxon>Stramenopiles</taxon>
        <taxon>Ochrophyta</taxon>
        <taxon>Bacillariophyta</taxon>
        <taxon>Coscinodiscophyceae</taxon>
        <taxon>Thalassiosirophycidae</taxon>
        <taxon>Stephanodiscales</taxon>
        <taxon>Stephanodiscaceae</taxon>
        <taxon>Cyclotella</taxon>
    </lineage>
</organism>
<gene>
    <name evidence="1" type="ORF">HJC23_012722</name>
</gene>
<dbReference type="InterPro" id="IPR008000">
    <property type="entry name" value="Rham/fucose_mutarotase"/>
</dbReference>
<dbReference type="SUPFAM" id="SSF48403">
    <property type="entry name" value="Ankyrin repeat"/>
    <property type="match status" value="1"/>
</dbReference>
<proteinExistence type="predicted"/>
<evidence type="ECO:0000313" key="1">
    <source>
        <dbReference type="EMBL" id="KAL3779445.1"/>
    </source>
</evidence>
<dbReference type="PANTHER" id="PTHR24121:SF32">
    <property type="entry name" value="DEATH DOMAIN-CONTAINING PROTEIN"/>
    <property type="match status" value="1"/>
</dbReference>
<dbReference type="Gene3D" id="1.25.40.20">
    <property type="entry name" value="Ankyrin repeat-containing domain"/>
    <property type="match status" value="2"/>
</dbReference>
<dbReference type="Proteomes" id="UP001516023">
    <property type="component" value="Unassembled WGS sequence"/>
</dbReference>
<sequence length="437" mass="48508">MLRVDPSCALIRNAEGYCPLHTAAQIGNFAAVQLLCAMVPASAEVQCEEGCIPLHEALTIGSDHQDAPQIISTLINTFPSSIKLTNDEGLLPIHLAAMSGSSCGIRIILGFGLSTIFARENTEETLPLDFAVDGLMSALRNKTQELYWQTDSYRKCTTILLMSAFYKQPILFPEDSLDTPFLPIHGTATAQPCKRSWTQLMSLYGEEYGGALDQNRKTALHILMSSALFQEDLVADAVSSIHSMHPHCITHLDNTGFIPLHAALINKMPYNVVQRLVECNGSSVSASVSEDCANDSFRAMFPFQLAASCGCDLDVINFLLRSAPDLITHHERMPRFLLKAKLKPEKEQQYVDEHNNIYPEVSSGLRSAGVINLHIWKDGLSLYLMVEMEEGKDLSALGEGSDYRNSCPRIQEWEVKMETEFHGGWTQIEEIHSSDNW</sequence>
<dbReference type="SUPFAM" id="SSF54909">
    <property type="entry name" value="Dimeric alpha+beta barrel"/>
    <property type="match status" value="1"/>
</dbReference>
<accession>A0ABD3NZ88</accession>